<evidence type="ECO:0000313" key="13">
    <source>
        <dbReference type="EMBL" id="CAH7674244.1"/>
    </source>
</evidence>
<keyword evidence="9" id="KW-0676">Redox-active center</keyword>
<dbReference type="GO" id="GO:0006457">
    <property type="term" value="P:protein folding"/>
    <property type="evidence" value="ECO:0007669"/>
    <property type="project" value="TreeGrafter"/>
</dbReference>
<dbReference type="GO" id="GO:0003756">
    <property type="term" value="F:protein disulfide isomerase activity"/>
    <property type="evidence" value="ECO:0007669"/>
    <property type="project" value="UniProtKB-EC"/>
</dbReference>
<dbReference type="EC" id="5.3.4.1" evidence="4"/>
<proteinExistence type="inferred from homology"/>
<dbReference type="GO" id="GO:0005788">
    <property type="term" value="C:endoplasmic reticulum lumen"/>
    <property type="evidence" value="ECO:0007669"/>
    <property type="project" value="UniProtKB-SubCell"/>
</dbReference>
<evidence type="ECO:0000256" key="11">
    <source>
        <dbReference type="SAM" id="SignalP"/>
    </source>
</evidence>
<dbReference type="InterPro" id="IPR036249">
    <property type="entry name" value="Thioredoxin-like_sf"/>
</dbReference>
<comment type="catalytic activity">
    <reaction evidence="1">
        <text>Catalyzes the rearrangement of -S-S- bonds in proteins.</text>
        <dbReference type="EC" id="5.3.4.1"/>
    </reaction>
</comment>
<comment type="subcellular location">
    <subcellularLocation>
        <location evidence="2">Endoplasmic reticulum lumen</location>
    </subcellularLocation>
</comment>
<dbReference type="SUPFAM" id="SSF52833">
    <property type="entry name" value="Thioredoxin-like"/>
    <property type="match status" value="4"/>
</dbReference>
<dbReference type="InterPro" id="IPR005792">
    <property type="entry name" value="Prot_disulphide_isomerase"/>
</dbReference>
<feature type="chain" id="PRO_5044713204" description="protein disulfide-isomerase" evidence="11">
    <location>
        <begin position="21"/>
        <end position="520"/>
    </location>
</feature>
<keyword evidence="8" id="KW-0413">Isomerase</keyword>
<gene>
    <name evidence="13" type="ORF">PPACK8108_LOCUS9154</name>
    <name evidence="14" type="ORF">PPACK8108_LOCUS9406</name>
</gene>
<dbReference type="CDD" id="cd02982">
    <property type="entry name" value="PDI_b'_family"/>
    <property type="match status" value="1"/>
</dbReference>
<evidence type="ECO:0000313" key="14">
    <source>
        <dbReference type="EMBL" id="CAH7674495.1"/>
    </source>
</evidence>
<evidence type="ECO:0000256" key="3">
    <source>
        <dbReference type="ARBA" id="ARBA00006347"/>
    </source>
</evidence>
<dbReference type="CDD" id="cd02995">
    <property type="entry name" value="PDI_a_PDI_a'_C"/>
    <property type="match status" value="1"/>
</dbReference>
<comment type="caution">
    <text evidence="13">The sequence shown here is derived from an EMBL/GenBank/DDBJ whole genome shotgun (WGS) entry which is preliminary data.</text>
</comment>
<name>A0AAV0AVZ3_PHAPC</name>
<dbReference type="CDD" id="cd02961">
    <property type="entry name" value="PDI_a_family"/>
    <property type="match status" value="1"/>
</dbReference>
<dbReference type="CDD" id="cd02981">
    <property type="entry name" value="PDI_b_family"/>
    <property type="match status" value="1"/>
</dbReference>
<evidence type="ECO:0000256" key="7">
    <source>
        <dbReference type="ARBA" id="ARBA00022824"/>
    </source>
</evidence>
<evidence type="ECO:0000256" key="9">
    <source>
        <dbReference type="ARBA" id="ARBA00023284"/>
    </source>
</evidence>
<protein>
    <recommendedName>
        <fullName evidence="4">protein disulfide-isomerase</fullName>
        <ecNumber evidence="4">5.3.4.1</ecNumber>
    </recommendedName>
</protein>
<organism evidence="13 15">
    <name type="scientific">Phakopsora pachyrhizi</name>
    <name type="common">Asian soybean rust disease fungus</name>
    <dbReference type="NCBI Taxonomy" id="170000"/>
    <lineage>
        <taxon>Eukaryota</taxon>
        <taxon>Fungi</taxon>
        <taxon>Dikarya</taxon>
        <taxon>Basidiomycota</taxon>
        <taxon>Pucciniomycotina</taxon>
        <taxon>Pucciniomycetes</taxon>
        <taxon>Pucciniales</taxon>
        <taxon>Phakopsoraceae</taxon>
        <taxon>Phakopsora</taxon>
    </lineage>
</organism>
<evidence type="ECO:0000259" key="12">
    <source>
        <dbReference type="PROSITE" id="PS51352"/>
    </source>
</evidence>
<evidence type="ECO:0000256" key="4">
    <source>
        <dbReference type="ARBA" id="ARBA00012723"/>
    </source>
</evidence>
<dbReference type="PANTHER" id="PTHR18929:SF132">
    <property type="entry name" value="PROTEIN DISULFIDE-ISOMERASE A3"/>
    <property type="match status" value="1"/>
</dbReference>
<dbReference type="EMBL" id="CALTRL010002029">
    <property type="protein sequence ID" value="CAH7674495.1"/>
    <property type="molecule type" value="Genomic_DNA"/>
</dbReference>
<dbReference type="InterPro" id="IPR017937">
    <property type="entry name" value="Thioredoxin_CS"/>
</dbReference>
<dbReference type="FunFam" id="3.40.30.10:FF:000139">
    <property type="entry name" value="Protein disulfide-isomerase"/>
    <property type="match status" value="1"/>
</dbReference>
<evidence type="ECO:0000313" key="15">
    <source>
        <dbReference type="Proteomes" id="UP001153365"/>
    </source>
</evidence>
<keyword evidence="6" id="KW-0677">Repeat</keyword>
<feature type="region of interest" description="Disordered" evidence="10">
    <location>
        <begin position="483"/>
        <end position="520"/>
    </location>
</feature>
<dbReference type="Pfam" id="PF13848">
    <property type="entry name" value="Thioredoxin_6"/>
    <property type="match status" value="1"/>
</dbReference>
<evidence type="ECO:0000256" key="6">
    <source>
        <dbReference type="ARBA" id="ARBA00022737"/>
    </source>
</evidence>
<evidence type="ECO:0000256" key="1">
    <source>
        <dbReference type="ARBA" id="ARBA00001182"/>
    </source>
</evidence>
<dbReference type="InterPro" id="IPR013766">
    <property type="entry name" value="Thioredoxin_domain"/>
</dbReference>
<keyword evidence="7" id="KW-0256">Endoplasmic reticulum</keyword>
<reference evidence="13" key="1">
    <citation type="submission" date="2022-06" db="EMBL/GenBank/DDBJ databases">
        <authorList>
            <consortium name="SYNGENTA / RWTH Aachen University"/>
        </authorList>
    </citation>
    <scope>NUCLEOTIDE SEQUENCE</scope>
</reference>
<dbReference type="PROSITE" id="PS00194">
    <property type="entry name" value="THIOREDOXIN_1"/>
    <property type="match status" value="1"/>
</dbReference>
<evidence type="ECO:0000256" key="8">
    <source>
        <dbReference type="ARBA" id="ARBA00023235"/>
    </source>
</evidence>
<sequence length="520" mass="57752">MLSILRWALLMGCLTYSAMAEAEQDDVVKLDGSNFATIVNPAPLILVKFTLKPEYHHAATELKEHSIPLGVVDCTADADLCSTHEIQGYPTLKVFSHGKASEYGGTRKADGIVTFMKKRSLPVISIVTSGNHTDFTQSDNVVIVAYLDESDKKSYETFQRYAETKRDEFIFGAVHEHSKIDSVSSLPKPSIVLWKKFDEGRNDFHGQEFTDENVSKFVSENSIPLLNEVSPKNFAMYEAAGIPLAYLFIEPNNPEREALIKALEPVAKEFKGKISFVWIDANQFSDHGKTLGLSATNWPAFTIQDLGKQTKYPFDEKKAIDQNSIMNFVKSFVDGKLSPSLKSQPIPQKQGPGSHVLVSDSFDDVVFGDDSRRDVFIKFYAPWCGHCKRLKPIWDNLAASFNQSSTDVVITKFDATENDIPPTAEISVSGYPTLKFKAAGQKGFIDYEGDRSLDSLIAFVEEHSNNKVKATKVELSEEEFEYGTGGEQVVFDKEEADASGDLDDEGVGGDEDKDAEHDEL</sequence>
<dbReference type="Gene3D" id="3.40.30.10">
    <property type="entry name" value="Glutaredoxin"/>
    <property type="match status" value="4"/>
</dbReference>
<dbReference type="NCBIfam" id="TIGR01130">
    <property type="entry name" value="ER_PDI_fam"/>
    <property type="match status" value="1"/>
</dbReference>
<feature type="compositionally biased region" description="Acidic residues" evidence="10">
    <location>
        <begin position="494"/>
        <end position="513"/>
    </location>
</feature>
<accession>A0AAV0AVZ3</accession>
<evidence type="ECO:0000256" key="2">
    <source>
        <dbReference type="ARBA" id="ARBA00004319"/>
    </source>
</evidence>
<comment type="similarity">
    <text evidence="3">Belongs to the protein disulfide isomerase family.</text>
</comment>
<dbReference type="PANTHER" id="PTHR18929">
    <property type="entry name" value="PROTEIN DISULFIDE ISOMERASE"/>
    <property type="match status" value="1"/>
</dbReference>
<keyword evidence="15" id="KW-1185">Reference proteome</keyword>
<dbReference type="EMBL" id="CALTRL010001955">
    <property type="protein sequence ID" value="CAH7674244.1"/>
    <property type="molecule type" value="Genomic_DNA"/>
</dbReference>
<feature type="signal peptide" evidence="11">
    <location>
        <begin position="1"/>
        <end position="20"/>
    </location>
</feature>
<dbReference type="Pfam" id="PF00085">
    <property type="entry name" value="Thioredoxin"/>
    <property type="match status" value="2"/>
</dbReference>
<dbReference type="PROSITE" id="PS51352">
    <property type="entry name" value="THIOREDOXIN_2"/>
    <property type="match status" value="1"/>
</dbReference>
<evidence type="ECO:0000256" key="5">
    <source>
        <dbReference type="ARBA" id="ARBA00022729"/>
    </source>
</evidence>
<keyword evidence="5 11" id="KW-0732">Signal</keyword>
<dbReference type="GO" id="GO:0034976">
    <property type="term" value="P:response to endoplasmic reticulum stress"/>
    <property type="evidence" value="ECO:0007669"/>
    <property type="project" value="TreeGrafter"/>
</dbReference>
<dbReference type="Proteomes" id="UP001153365">
    <property type="component" value="Unassembled WGS sequence"/>
</dbReference>
<dbReference type="AlphaFoldDB" id="A0AAV0AVZ3"/>
<evidence type="ECO:0000256" key="10">
    <source>
        <dbReference type="SAM" id="MobiDB-lite"/>
    </source>
</evidence>
<feature type="domain" description="Thioredoxin" evidence="12">
    <location>
        <begin position="340"/>
        <end position="465"/>
    </location>
</feature>